<dbReference type="GO" id="GO:0005506">
    <property type="term" value="F:iron ion binding"/>
    <property type="evidence" value="ECO:0007669"/>
    <property type="project" value="InterPro"/>
</dbReference>
<dbReference type="OrthoDB" id="1723915at2759"/>
<dbReference type="PANTHER" id="PTHR24296">
    <property type="entry name" value="CYTOCHROME P450"/>
    <property type="match status" value="1"/>
</dbReference>
<evidence type="ECO:0000256" key="2">
    <source>
        <dbReference type="ARBA" id="ARBA00022723"/>
    </source>
</evidence>
<dbReference type="Gene3D" id="1.10.630.10">
    <property type="entry name" value="Cytochrome P450"/>
    <property type="match status" value="1"/>
</dbReference>
<feature type="region of interest" description="Disordered" evidence="5">
    <location>
        <begin position="59"/>
        <end position="115"/>
    </location>
</feature>
<evidence type="ECO:0000256" key="5">
    <source>
        <dbReference type="SAM" id="MobiDB-lite"/>
    </source>
</evidence>
<keyword evidence="4" id="KW-0408">Iron</keyword>
<sequence length="407" mass="46206">MAWLTASPGRTTHSRWEKPSRRRRGHLRCRGQQRRPPARARCGLSDGVRWHELEVHGEGVPSKVGSRFPTHACQPTTSSSPADLHLRSARASPPPGPHHSHPRPPQPRARPQAPLRQLRQGPNLQCCFPRPPRRRHLQLRRRHVAIPAQDGSSGVPTRTLRQAMARWVSGAICLRLCLILNATRSSGKPVDLQDLLLRLTFDNICGLAFGKDPETLAPGLPENSFAIAFDRATEATLHCFIFPEFMWKLKKWLRLGMEVSLSRSLDLHRRPLPLPGHRPSRSWSSPAQAPPSRFMKKGDYSDDFLQHVALNFILTGRDTSSFALIWFFWLVMQNPVVEDKILREIGGVLMETYGTREQVGRRTPRLRGGRPPRLPQGRPLRNRLGVVDVLFEHGLCRRGSWDRGDRI</sequence>
<feature type="region of interest" description="Disordered" evidence="5">
    <location>
        <begin position="359"/>
        <end position="378"/>
    </location>
</feature>
<dbReference type="Proteomes" id="UP000652761">
    <property type="component" value="Unassembled WGS sequence"/>
</dbReference>
<dbReference type="SUPFAM" id="SSF48264">
    <property type="entry name" value="Cytochrome P450"/>
    <property type="match status" value="1"/>
</dbReference>
<dbReference type="InterPro" id="IPR036396">
    <property type="entry name" value="Cyt_P450_sf"/>
</dbReference>
<dbReference type="GO" id="GO:0016705">
    <property type="term" value="F:oxidoreductase activity, acting on paired donors, with incorporation or reduction of molecular oxygen"/>
    <property type="evidence" value="ECO:0007669"/>
    <property type="project" value="InterPro"/>
</dbReference>
<feature type="compositionally biased region" description="Pro residues" evidence="5">
    <location>
        <begin position="92"/>
        <end position="108"/>
    </location>
</feature>
<reference evidence="6" key="1">
    <citation type="submission" date="2017-07" db="EMBL/GenBank/DDBJ databases">
        <title>Taro Niue Genome Assembly and Annotation.</title>
        <authorList>
            <person name="Atibalentja N."/>
            <person name="Keating K."/>
            <person name="Fields C.J."/>
        </authorList>
    </citation>
    <scope>NUCLEOTIDE SEQUENCE</scope>
    <source>
        <strain evidence="6">Niue_2</strain>
        <tissue evidence="6">Leaf</tissue>
    </source>
</reference>
<comment type="similarity">
    <text evidence="1">Belongs to the cytochrome P450 family.</text>
</comment>
<dbReference type="InterPro" id="IPR001128">
    <property type="entry name" value="Cyt_P450"/>
</dbReference>
<dbReference type="EMBL" id="NMUH01007203">
    <property type="protein sequence ID" value="MQM16849.1"/>
    <property type="molecule type" value="Genomic_DNA"/>
</dbReference>
<dbReference type="AlphaFoldDB" id="A0A843XBS2"/>
<accession>A0A843XBS2</accession>
<keyword evidence="3" id="KW-0560">Oxidoreductase</keyword>
<proteinExistence type="inferred from homology"/>
<evidence type="ECO:0000313" key="6">
    <source>
        <dbReference type="EMBL" id="MQM16849.1"/>
    </source>
</evidence>
<dbReference type="GO" id="GO:0004497">
    <property type="term" value="F:monooxygenase activity"/>
    <property type="evidence" value="ECO:0007669"/>
    <property type="project" value="InterPro"/>
</dbReference>
<gene>
    <name evidence="6" type="ORF">Taro_049809</name>
</gene>
<feature type="compositionally biased region" description="Basic residues" evidence="5">
    <location>
        <begin position="20"/>
        <end position="38"/>
    </location>
</feature>
<name>A0A843XBS2_COLES</name>
<keyword evidence="2" id="KW-0479">Metal-binding</keyword>
<dbReference type="GO" id="GO:0020037">
    <property type="term" value="F:heme binding"/>
    <property type="evidence" value="ECO:0007669"/>
    <property type="project" value="InterPro"/>
</dbReference>
<comment type="caution">
    <text evidence="6">The sequence shown here is derived from an EMBL/GenBank/DDBJ whole genome shotgun (WGS) entry which is preliminary data.</text>
</comment>
<evidence type="ECO:0000256" key="1">
    <source>
        <dbReference type="ARBA" id="ARBA00010617"/>
    </source>
</evidence>
<keyword evidence="7" id="KW-1185">Reference proteome</keyword>
<protein>
    <submittedName>
        <fullName evidence="6">Uncharacterized protein</fullName>
    </submittedName>
</protein>
<evidence type="ECO:0000256" key="3">
    <source>
        <dbReference type="ARBA" id="ARBA00023002"/>
    </source>
</evidence>
<evidence type="ECO:0000313" key="7">
    <source>
        <dbReference type="Proteomes" id="UP000652761"/>
    </source>
</evidence>
<feature type="region of interest" description="Disordered" evidence="5">
    <location>
        <begin position="1"/>
        <end position="42"/>
    </location>
</feature>
<evidence type="ECO:0000256" key="4">
    <source>
        <dbReference type="ARBA" id="ARBA00023004"/>
    </source>
</evidence>
<organism evidence="6 7">
    <name type="scientific">Colocasia esculenta</name>
    <name type="common">Wild taro</name>
    <name type="synonym">Arum esculentum</name>
    <dbReference type="NCBI Taxonomy" id="4460"/>
    <lineage>
        <taxon>Eukaryota</taxon>
        <taxon>Viridiplantae</taxon>
        <taxon>Streptophyta</taxon>
        <taxon>Embryophyta</taxon>
        <taxon>Tracheophyta</taxon>
        <taxon>Spermatophyta</taxon>
        <taxon>Magnoliopsida</taxon>
        <taxon>Liliopsida</taxon>
        <taxon>Araceae</taxon>
        <taxon>Aroideae</taxon>
        <taxon>Colocasieae</taxon>
        <taxon>Colocasia</taxon>
    </lineage>
</organism>
<dbReference type="Pfam" id="PF00067">
    <property type="entry name" value="p450"/>
    <property type="match status" value="1"/>
</dbReference>